<feature type="coiled-coil region" evidence="1">
    <location>
        <begin position="324"/>
        <end position="493"/>
    </location>
</feature>
<accession>A0A7G2C412</accession>
<proteinExistence type="predicted"/>
<feature type="coiled-coil region" evidence="1">
    <location>
        <begin position="788"/>
        <end position="829"/>
    </location>
</feature>
<name>A0A7G2C412_9TRYP</name>
<dbReference type="VEuPathDB" id="TriTrypDB:ADEAN_000197500"/>
<protein>
    <submittedName>
        <fullName evidence="2">Uncharacterized protein</fullName>
    </submittedName>
</protein>
<dbReference type="EMBL" id="LR877147">
    <property type="protein sequence ID" value="CAD2214528.1"/>
    <property type="molecule type" value="Genomic_DNA"/>
</dbReference>
<keyword evidence="1" id="KW-0175">Coiled coil</keyword>
<feature type="coiled-coil region" evidence="1">
    <location>
        <begin position="582"/>
        <end position="637"/>
    </location>
</feature>
<feature type="coiled-coil region" evidence="1">
    <location>
        <begin position="522"/>
        <end position="549"/>
    </location>
</feature>
<organism evidence="2 3">
    <name type="scientific">Angomonas deanei</name>
    <dbReference type="NCBI Taxonomy" id="59799"/>
    <lineage>
        <taxon>Eukaryota</taxon>
        <taxon>Discoba</taxon>
        <taxon>Euglenozoa</taxon>
        <taxon>Kinetoplastea</taxon>
        <taxon>Metakinetoplastina</taxon>
        <taxon>Trypanosomatida</taxon>
        <taxon>Trypanosomatidae</taxon>
        <taxon>Strigomonadinae</taxon>
        <taxon>Angomonas</taxon>
    </lineage>
</organism>
<evidence type="ECO:0000313" key="3">
    <source>
        <dbReference type="Proteomes" id="UP000515908"/>
    </source>
</evidence>
<gene>
    <name evidence="2" type="ORF">ADEAN_000197500</name>
</gene>
<evidence type="ECO:0000256" key="1">
    <source>
        <dbReference type="SAM" id="Coils"/>
    </source>
</evidence>
<feature type="coiled-coil region" evidence="1">
    <location>
        <begin position="170"/>
        <end position="208"/>
    </location>
</feature>
<sequence>MSWPFHLLNSSNKRLHEEIGRRNTELVGRQKAIAENKDIVALMKKNLVDSNRQIKTLQSSLTVGANTLEALASETKQLTAETEGARRVSHSQENNIKRLKELEISLHNAFNNLSASLKEKTKLSREIELEAQQVVVSHLERQHFGEALEKEKQSLSTSVWAKLEGLHLTLAERRNKLELLQSEHDSVLRQLDRVRAQLQEALADQRNNIQEMGLVSKESAALDKAIEANTEKMSLLKDEQSRLEGVRQEEYELLNKLTENLKRQKHAVDTRQRKLNQKNSELTDIVERLRDELNQTEVLKSQKHADSQHYRAILVEYQNLYILAEEKQEILEVQKRRLQFLKDTLNTIEKEIASSCQVSPFALRELYGDLQRQLEYLEERIERATEKKVLAISAFHNEAKLDDNINKNIKSLKKQLVEIEKNEEWSRDTMTVLSSNLGDLEANTEERKKEVREAKASLEEMRQKSQYLLRTKVAELERILTQHMDDNNRLLRDNTALRSSLIRNVNALDQNRNAQSNNIEKERLIEIEIDSLTQELTNLREERNSIKAKLGGGEAMLQMLLDSAAAQLKTRQGVAGIEDLLRAQAQIEMDKINAEMQGALLELHLEQNDQREQVDSLQRLSRKRDLIRSRYEELMASLARKMKRPLEEAEDESGVVLTSSMESDGLRPEEFHARMLLQRSILRERLMERGNYLDLKIVSLERETNALRATLDAFKAEKSRTYHDVKNLKCALSGPAQPLFEKDPNENRTEPEPAVKQMLRNNLSHNSELFSSELSLQEEAIRALKDHTANAKENQRSLKTLLSALEKEVMNKKRRAQKLRDELHKERTKLLRVK</sequence>
<keyword evidence="3" id="KW-1185">Reference proteome</keyword>
<feature type="coiled-coil region" evidence="1">
    <location>
        <begin position="247"/>
        <end position="299"/>
    </location>
</feature>
<reference evidence="2 3" key="1">
    <citation type="submission" date="2020-08" db="EMBL/GenBank/DDBJ databases">
        <authorList>
            <person name="Newling K."/>
            <person name="Davey J."/>
            <person name="Forrester S."/>
        </authorList>
    </citation>
    <scope>NUCLEOTIDE SEQUENCE [LARGE SCALE GENOMIC DNA]</scope>
    <source>
        <strain evidence="3">Crithidia deanei Carvalho (ATCC PRA-265)</strain>
    </source>
</reference>
<evidence type="ECO:0000313" key="2">
    <source>
        <dbReference type="EMBL" id="CAD2214528.1"/>
    </source>
</evidence>
<dbReference type="Proteomes" id="UP000515908">
    <property type="component" value="Chromosome 03"/>
</dbReference>
<dbReference type="AlphaFoldDB" id="A0A7G2C412"/>